<reference evidence="2" key="5">
    <citation type="journal article" date="2021" name="G3 (Bethesda)">
        <title>Aegilops tauschii genome assembly Aet v5.0 features greater sequence contiguity and improved annotation.</title>
        <authorList>
            <person name="Wang L."/>
            <person name="Zhu T."/>
            <person name="Rodriguez J.C."/>
            <person name="Deal K.R."/>
            <person name="Dubcovsky J."/>
            <person name="McGuire P.E."/>
            <person name="Lux T."/>
            <person name="Spannagl M."/>
            <person name="Mayer K.F.X."/>
            <person name="Baldrich P."/>
            <person name="Meyers B.C."/>
            <person name="Huo N."/>
            <person name="Gu Y.Q."/>
            <person name="Zhou H."/>
            <person name="Devos K.M."/>
            <person name="Bennetzen J.L."/>
            <person name="Unver T."/>
            <person name="Budak H."/>
            <person name="Gulick P.J."/>
            <person name="Galiba G."/>
            <person name="Kalapos B."/>
            <person name="Nelson D.R."/>
            <person name="Li P."/>
            <person name="You F.M."/>
            <person name="Luo M.C."/>
            <person name="Dvorak J."/>
        </authorList>
    </citation>
    <scope>NUCLEOTIDE SEQUENCE [LARGE SCALE GENOMIC DNA]</scope>
    <source>
        <strain evidence="2">cv. AL8/78</strain>
    </source>
</reference>
<feature type="compositionally biased region" description="Pro residues" evidence="1">
    <location>
        <begin position="78"/>
        <end position="90"/>
    </location>
</feature>
<dbReference type="AlphaFoldDB" id="A0A453S7T9"/>
<dbReference type="EnsemblPlants" id="AET7Gv20852600.19">
    <property type="protein sequence ID" value="AET7Gv20852600.19"/>
    <property type="gene ID" value="AET7Gv20852600"/>
</dbReference>
<proteinExistence type="predicted"/>
<reference evidence="2" key="4">
    <citation type="submission" date="2019-03" db="UniProtKB">
        <authorList>
            <consortium name="EnsemblPlants"/>
        </authorList>
    </citation>
    <scope>IDENTIFICATION</scope>
</reference>
<evidence type="ECO:0000313" key="3">
    <source>
        <dbReference type="Proteomes" id="UP000015105"/>
    </source>
</evidence>
<reference evidence="3" key="1">
    <citation type="journal article" date="2014" name="Science">
        <title>Ancient hybridizations among the ancestral genomes of bread wheat.</title>
        <authorList>
            <consortium name="International Wheat Genome Sequencing Consortium,"/>
            <person name="Marcussen T."/>
            <person name="Sandve S.R."/>
            <person name="Heier L."/>
            <person name="Spannagl M."/>
            <person name="Pfeifer M."/>
            <person name="Jakobsen K.S."/>
            <person name="Wulff B.B."/>
            <person name="Steuernagel B."/>
            <person name="Mayer K.F."/>
            <person name="Olsen O.A."/>
        </authorList>
    </citation>
    <scope>NUCLEOTIDE SEQUENCE [LARGE SCALE GENOMIC DNA]</scope>
    <source>
        <strain evidence="3">cv. AL8/78</strain>
    </source>
</reference>
<evidence type="ECO:0000256" key="1">
    <source>
        <dbReference type="SAM" id="MobiDB-lite"/>
    </source>
</evidence>
<feature type="region of interest" description="Disordered" evidence="1">
    <location>
        <begin position="31"/>
        <end position="103"/>
    </location>
</feature>
<accession>A0A453S7T9</accession>
<reference evidence="3" key="2">
    <citation type="journal article" date="2017" name="Nat. Plants">
        <title>The Aegilops tauschii genome reveals multiple impacts of transposons.</title>
        <authorList>
            <person name="Zhao G."/>
            <person name="Zou C."/>
            <person name="Li K."/>
            <person name="Wang K."/>
            <person name="Li T."/>
            <person name="Gao L."/>
            <person name="Zhang X."/>
            <person name="Wang H."/>
            <person name="Yang Z."/>
            <person name="Liu X."/>
            <person name="Jiang W."/>
            <person name="Mao L."/>
            <person name="Kong X."/>
            <person name="Jiao Y."/>
            <person name="Jia J."/>
        </authorList>
    </citation>
    <scope>NUCLEOTIDE SEQUENCE [LARGE SCALE GENOMIC DNA]</scope>
    <source>
        <strain evidence="3">cv. AL8/78</strain>
    </source>
</reference>
<reference evidence="2" key="3">
    <citation type="journal article" date="2017" name="Nature">
        <title>Genome sequence of the progenitor of the wheat D genome Aegilops tauschii.</title>
        <authorList>
            <person name="Luo M.C."/>
            <person name="Gu Y.Q."/>
            <person name="Puiu D."/>
            <person name="Wang H."/>
            <person name="Twardziok S.O."/>
            <person name="Deal K.R."/>
            <person name="Huo N."/>
            <person name="Zhu T."/>
            <person name="Wang L."/>
            <person name="Wang Y."/>
            <person name="McGuire P.E."/>
            <person name="Liu S."/>
            <person name="Long H."/>
            <person name="Ramasamy R.K."/>
            <person name="Rodriguez J.C."/>
            <person name="Van S.L."/>
            <person name="Yuan L."/>
            <person name="Wang Z."/>
            <person name="Xia Z."/>
            <person name="Xiao L."/>
            <person name="Anderson O.D."/>
            <person name="Ouyang S."/>
            <person name="Liang Y."/>
            <person name="Zimin A.V."/>
            <person name="Pertea G."/>
            <person name="Qi P."/>
            <person name="Bennetzen J.L."/>
            <person name="Dai X."/>
            <person name="Dawson M.W."/>
            <person name="Muller H.G."/>
            <person name="Kugler K."/>
            <person name="Rivarola-Duarte L."/>
            <person name="Spannagl M."/>
            <person name="Mayer K.F.X."/>
            <person name="Lu F.H."/>
            <person name="Bevan M.W."/>
            <person name="Leroy P."/>
            <person name="Li P."/>
            <person name="You F.M."/>
            <person name="Sun Q."/>
            <person name="Liu Z."/>
            <person name="Lyons E."/>
            <person name="Wicker T."/>
            <person name="Salzberg S.L."/>
            <person name="Devos K.M."/>
            <person name="Dvorak J."/>
        </authorList>
    </citation>
    <scope>NUCLEOTIDE SEQUENCE [LARGE SCALE GENOMIC DNA]</scope>
    <source>
        <strain evidence="2">cv. AL8/78</strain>
    </source>
</reference>
<dbReference type="Proteomes" id="UP000015105">
    <property type="component" value="Chromosome 7D"/>
</dbReference>
<keyword evidence="3" id="KW-1185">Reference proteome</keyword>
<sequence length="103" mass="11029">KKEKKISGSARLLLKMLRGGKLLQISIHPPLDIAKTPASRPTRYREANQMEIEMEPDSPAPMPRSGDIAVADGTATLSPPPSRPQGPASPSPSLSPRDDVLPL</sequence>
<evidence type="ECO:0000313" key="2">
    <source>
        <dbReference type="EnsemblPlants" id="AET7Gv20852600.19"/>
    </source>
</evidence>
<dbReference type="Gramene" id="AET7Gv20852600.19">
    <property type="protein sequence ID" value="AET7Gv20852600.19"/>
    <property type="gene ID" value="AET7Gv20852600"/>
</dbReference>
<protein>
    <submittedName>
        <fullName evidence="2">Uncharacterized protein</fullName>
    </submittedName>
</protein>
<organism evidence="2 3">
    <name type="scientific">Aegilops tauschii subsp. strangulata</name>
    <name type="common">Goatgrass</name>
    <dbReference type="NCBI Taxonomy" id="200361"/>
    <lineage>
        <taxon>Eukaryota</taxon>
        <taxon>Viridiplantae</taxon>
        <taxon>Streptophyta</taxon>
        <taxon>Embryophyta</taxon>
        <taxon>Tracheophyta</taxon>
        <taxon>Spermatophyta</taxon>
        <taxon>Magnoliopsida</taxon>
        <taxon>Liliopsida</taxon>
        <taxon>Poales</taxon>
        <taxon>Poaceae</taxon>
        <taxon>BOP clade</taxon>
        <taxon>Pooideae</taxon>
        <taxon>Triticodae</taxon>
        <taxon>Triticeae</taxon>
        <taxon>Triticinae</taxon>
        <taxon>Aegilops</taxon>
    </lineage>
</organism>
<name>A0A453S7T9_AEGTS</name>